<evidence type="ECO:0000256" key="4">
    <source>
        <dbReference type="ARBA" id="ARBA00023239"/>
    </source>
</evidence>
<comment type="cofactor">
    <cofactor evidence="1">
        <name>pyridoxal 5'-phosphate</name>
        <dbReference type="ChEBI" id="CHEBI:597326"/>
    </cofactor>
</comment>
<dbReference type="PANTHER" id="PTHR11482">
    <property type="entry name" value="ARGININE/DIAMINOPIMELATE/ORNITHINE DECARBOXYLASE"/>
    <property type="match status" value="1"/>
</dbReference>
<dbReference type="eggNOG" id="KOG0622">
    <property type="taxonomic scope" value="Eukaryota"/>
</dbReference>
<evidence type="ECO:0000313" key="7">
    <source>
        <dbReference type="Proteomes" id="UP000008983"/>
    </source>
</evidence>
<gene>
    <name evidence="6" type="ORF">IMG5_051730</name>
</gene>
<keyword evidence="3" id="KW-0663">Pyridoxal phosphate</keyword>
<dbReference type="OMA" id="INDWWIF"/>
<dbReference type="GeneID" id="14909660"/>
<evidence type="ECO:0000256" key="3">
    <source>
        <dbReference type="ARBA" id="ARBA00022898"/>
    </source>
</evidence>
<organism evidence="6 7">
    <name type="scientific">Ichthyophthirius multifiliis</name>
    <name type="common">White spot disease agent</name>
    <name type="synonym">Ich</name>
    <dbReference type="NCBI Taxonomy" id="5932"/>
    <lineage>
        <taxon>Eukaryota</taxon>
        <taxon>Sar</taxon>
        <taxon>Alveolata</taxon>
        <taxon>Ciliophora</taxon>
        <taxon>Intramacronucleata</taxon>
        <taxon>Oligohymenophorea</taxon>
        <taxon>Hymenostomatida</taxon>
        <taxon>Ophryoglenina</taxon>
        <taxon>Ichthyophthirius</taxon>
    </lineage>
</organism>
<dbReference type="AlphaFoldDB" id="G0QMU1"/>
<dbReference type="InterPro" id="IPR000183">
    <property type="entry name" value="Orn/DAP/Arg_de-COase"/>
</dbReference>
<evidence type="ECO:0000256" key="1">
    <source>
        <dbReference type="ARBA" id="ARBA00001933"/>
    </source>
</evidence>
<dbReference type="InParanoid" id="G0QMU1"/>
<evidence type="ECO:0000259" key="5">
    <source>
        <dbReference type="Pfam" id="PF02784"/>
    </source>
</evidence>
<keyword evidence="4 6" id="KW-0456">Lyase</keyword>
<dbReference type="SMR" id="G0QMU1"/>
<dbReference type="OrthoDB" id="287243at2759"/>
<comment type="similarity">
    <text evidence="2">Belongs to the Orn/Lys/Arg decarboxylase class-II family.</text>
</comment>
<dbReference type="PANTHER" id="PTHR11482:SF6">
    <property type="entry name" value="ORNITHINE DECARBOXYLASE 1-RELATED"/>
    <property type="match status" value="1"/>
</dbReference>
<dbReference type="PRINTS" id="PR01179">
    <property type="entry name" value="ODADCRBXLASE"/>
</dbReference>
<reference evidence="6 7" key="1">
    <citation type="submission" date="2011-07" db="EMBL/GenBank/DDBJ databases">
        <authorList>
            <person name="Coyne R."/>
            <person name="Brami D."/>
            <person name="Johnson J."/>
            <person name="Hostetler J."/>
            <person name="Hannick L."/>
            <person name="Clark T."/>
            <person name="Cassidy-Hanley D."/>
            <person name="Inman J."/>
        </authorList>
    </citation>
    <scope>NUCLEOTIDE SEQUENCE [LARGE SCALE GENOMIC DNA]</scope>
    <source>
        <strain evidence="6 7">G5</strain>
    </source>
</reference>
<protein>
    <submittedName>
        <fullName evidence="6">Ornithine decarboxylase, putative</fullName>
        <ecNumber evidence="6">4.1.1.17</ecNumber>
    </submittedName>
</protein>
<dbReference type="InterPro" id="IPR022644">
    <property type="entry name" value="De-COase2_N"/>
</dbReference>
<dbReference type="InterPro" id="IPR009006">
    <property type="entry name" value="Ala_racemase/Decarboxylase_C"/>
</dbReference>
<evidence type="ECO:0000256" key="2">
    <source>
        <dbReference type="ARBA" id="ARBA00008872"/>
    </source>
</evidence>
<dbReference type="InterPro" id="IPR029066">
    <property type="entry name" value="PLP-binding_barrel"/>
</dbReference>
<dbReference type="Gene3D" id="3.20.20.10">
    <property type="entry name" value="Alanine racemase"/>
    <property type="match status" value="1"/>
</dbReference>
<name>G0QMU1_ICHMU</name>
<sequence length="294" mass="34419">MDKTFLCFKIQSYSPFSKRFNIKWCWPRRCFLRRNQKWVRYGIKPQKHDIFKPYKRRKDIQYAVKNNILYTTADSFDELIKIKELAPQMKILWRISIPEDNSKQLATEFSNKFGDDIISLEDAKYKFKYMAKELGVNIHGIHFHCGSGKNGSTSFQKAVQMARKCIQIGRQYGHSMEILDLGGGYPAGDLNQETIDALQVTKNDSLGYQVVAEPGRHFSQNTCYLFTRILAKRVKQGRICYHLNDSLYHSFNCILMDGVSFENENNQFYKCVDNSTQEQFDIQETKSLKDPYLE</sequence>
<dbReference type="InterPro" id="IPR002433">
    <property type="entry name" value="Orn_de-COase"/>
</dbReference>
<dbReference type="RefSeq" id="XP_004037480.1">
    <property type="nucleotide sequence ID" value="XM_004037432.1"/>
</dbReference>
<dbReference type="SUPFAM" id="SSF51419">
    <property type="entry name" value="PLP-binding barrel"/>
    <property type="match status" value="1"/>
</dbReference>
<proteinExistence type="inferred from homology"/>
<keyword evidence="7" id="KW-1185">Reference proteome</keyword>
<dbReference type="GO" id="GO:0004586">
    <property type="term" value="F:ornithine decarboxylase activity"/>
    <property type="evidence" value="ECO:0007669"/>
    <property type="project" value="UniProtKB-EC"/>
</dbReference>
<evidence type="ECO:0000313" key="6">
    <source>
        <dbReference type="EMBL" id="EGR33494.1"/>
    </source>
</evidence>
<feature type="domain" description="Orn/DAP/Arg decarboxylase 2 N-terminal" evidence="5">
    <location>
        <begin position="41"/>
        <end position="219"/>
    </location>
</feature>
<dbReference type="EC" id="4.1.1.17" evidence="6"/>
<dbReference type="STRING" id="857967.G0QMU1"/>
<dbReference type="GO" id="GO:0005737">
    <property type="term" value="C:cytoplasm"/>
    <property type="evidence" value="ECO:0007669"/>
    <property type="project" value="TreeGrafter"/>
</dbReference>
<dbReference type="Pfam" id="PF02784">
    <property type="entry name" value="Orn_Arg_deC_N"/>
    <property type="match status" value="1"/>
</dbReference>
<dbReference type="PRINTS" id="PR01182">
    <property type="entry name" value="ORNDCRBXLASE"/>
</dbReference>
<dbReference type="SUPFAM" id="SSF50621">
    <property type="entry name" value="Alanine racemase C-terminal domain-like"/>
    <property type="match status" value="1"/>
</dbReference>
<dbReference type="Proteomes" id="UP000008983">
    <property type="component" value="Unassembled WGS sequence"/>
</dbReference>
<dbReference type="EMBL" id="GL983437">
    <property type="protein sequence ID" value="EGR33494.1"/>
    <property type="molecule type" value="Genomic_DNA"/>
</dbReference>
<accession>G0QMU1</accession>
<dbReference type="GO" id="GO:0033387">
    <property type="term" value="P:putrescine biosynthetic process from arginine, via ornithine"/>
    <property type="evidence" value="ECO:0007669"/>
    <property type="project" value="TreeGrafter"/>
</dbReference>
<dbReference type="Gene3D" id="2.40.37.10">
    <property type="entry name" value="Lyase, Ornithine Decarboxylase, Chain A, domain 1"/>
    <property type="match status" value="1"/>
</dbReference>